<comment type="caution">
    <text evidence="1">The sequence shown here is derived from an EMBL/GenBank/DDBJ whole genome shotgun (WGS) entry which is preliminary data.</text>
</comment>
<keyword evidence="2" id="KW-1185">Reference proteome</keyword>
<accession>A0A1R1YTV2</accession>
<evidence type="ECO:0000313" key="2">
    <source>
        <dbReference type="Proteomes" id="UP000187429"/>
    </source>
</evidence>
<protein>
    <submittedName>
        <fullName evidence="1">Uncharacterized protein</fullName>
    </submittedName>
</protein>
<proteinExistence type="predicted"/>
<sequence length="98" mass="10827">MDPNVKAFFTSDSLGSFEISSNVSDQNLNLDSNVPKNFTTLIQDLKFAQEAVNSKLTDLITSSTTNTKNQLSNSKHDLTLSVDNPTTTDDVILKKFKQ</sequence>
<dbReference type="EMBL" id="LSSM01000037">
    <property type="protein sequence ID" value="OMJ30285.1"/>
    <property type="molecule type" value="Genomic_DNA"/>
</dbReference>
<evidence type="ECO:0000313" key="1">
    <source>
        <dbReference type="EMBL" id="OMJ30285.1"/>
    </source>
</evidence>
<dbReference type="OrthoDB" id="10328200at2759"/>
<dbReference type="AlphaFoldDB" id="A0A1R1YTV2"/>
<name>A0A1R1YTV2_9FUNG</name>
<gene>
    <name evidence="1" type="ORF">AYI69_g179</name>
</gene>
<reference evidence="2" key="1">
    <citation type="submission" date="2017-01" db="EMBL/GenBank/DDBJ databases">
        <authorList>
            <person name="Wang Y."/>
            <person name="White M."/>
            <person name="Kvist S."/>
            <person name="Moncalvo J.-M."/>
        </authorList>
    </citation>
    <scope>NUCLEOTIDE SEQUENCE [LARGE SCALE GENOMIC DNA]</scope>
    <source>
        <strain evidence="2">ID-206-W2</strain>
    </source>
</reference>
<organism evidence="1 2">
    <name type="scientific">Smittium culicis</name>
    <dbReference type="NCBI Taxonomy" id="133412"/>
    <lineage>
        <taxon>Eukaryota</taxon>
        <taxon>Fungi</taxon>
        <taxon>Fungi incertae sedis</taxon>
        <taxon>Zoopagomycota</taxon>
        <taxon>Kickxellomycotina</taxon>
        <taxon>Harpellomycetes</taxon>
        <taxon>Harpellales</taxon>
        <taxon>Legeriomycetaceae</taxon>
        <taxon>Smittium</taxon>
    </lineage>
</organism>
<dbReference type="Proteomes" id="UP000187429">
    <property type="component" value="Unassembled WGS sequence"/>
</dbReference>